<protein>
    <recommendedName>
        <fullName evidence="3">Threonine synthase</fullName>
    </recommendedName>
</protein>
<organism evidence="1 2">
    <name type="scientific">Kordia periserrulae</name>
    <dbReference type="NCBI Taxonomy" id="701523"/>
    <lineage>
        <taxon>Bacteria</taxon>
        <taxon>Pseudomonadati</taxon>
        <taxon>Bacteroidota</taxon>
        <taxon>Flavobacteriia</taxon>
        <taxon>Flavobacteriales</taxon>
        <taxon>Flavobacteriaceae</taxon>
        <taxon>Kordia</taxon>
    </lineage>
</organism>
<dbReference type="InterPro" id="IPR045444">
    <property type="entry name" value="DUF6503"/>
</dbReference>
<sequence>MKKITFVLLSFILIVACKNSEKKEKSPEKETTQTATEVVTKNYPEKLQKVFDAHGGIDKWNAAQTLVYEMVKPDNIEKHITDLHSRKTRLQGKGFTIGFDGEDVWLSQKDSTAFRSNARFYHNLYFYFYAMPFVLGDDGITYSKTESLAFENVLFPGFKISYGDNVGDSPEDNYFIYYNPETYQMEWLGYTVTYFNGKPSNKISYIRYEDWQKVNGLVLPRVLTWYKTNENGKVTDARNSVTFTNVAVMDKKMDDQMYERPEGAEIVPKG</sequence>
<comment type="caution">
    <text evidence="1">The sequence shown here is derived from an EMBL/GenBank/DDBJ whole genome shotgun (WGS) entry which is preliminary data.</text>
</comment>
<dbReference type="Proteomes" id="UP000244090">
    <property type="component" value="Unassembled WGS sequence"/>
</dbReference>
<evidence type="ECO:0000313" key="2">
    <source>
        <dbReference type="Proteomes" id="UP000244090"/>
    </source>
</evidence>
<dbReference type="RefSeq" id="WP_108114201.1">
    <property type="nucleotide sequence ID" value="NZ_QBKT01000003.1"/>
</dbReference>
<dbReference type="Pfam" id="PF20113">
    <property type="entry name" value="DUF6503"/>
    <property type="match status" value="1"/>
</dbReference>
<gene>
    <name evidence="1" type="ORF">C8N46_10365</name>
</gene>
<dbReference type="PROSITE" id="PS51257">
    <property type="entry name" value="PROKAR_LIPOPROTEIN"/>
    <property type="match status" value="1"/>
</dbReference>
<proteinExistence type="predicted"/>
<dbReference type="EMBL" id="QBKT01000003">
    <property type="protein sequence ID" value="PTX61968.1"/>
    <property type="molecule type" value="Genomic_DNA"/>
</dbReference>
<accession>A0A2T6C0X1</accession>
<reference evidence="1 2" key="1">
    <citation type="submission" date="2018-04" db="EMBL/GenBank/DDBJ databases">
        <title>Genomic Encyclopedia of Archaeal and Bacterial Type Strains, Phase II (KMG-II): from individual species to whole genera.</title>
        <authorList>
            <person name="Goeker M."/>
        </authorList>
    </citation>
    <scope>NUCLEOTIDE SEQUENCE [LARGE SCALE GENOMIC DNA]</scope>
    <source>
        <strain evidence="1 2">DSM 25731</strain>
    </source>
</reference>
<keyword evidence="2" id="KW-1185">Reference proteome</keyword>
<name>A0A2T6C0X1_9FLAO</name>
<evidence type="ECO:0008006" key="3">
    <source>
        <dbReference type="Google" id="ProtNLM"/>
    </source>
</evidence>
<dbReference type="OrthoDB" id="282859at2"/>
<evidence type="ECO:0000313" key="1">
    <source>
        <dbReference type="EMBL" id="PTX61968.1"/>
    </source>
</evidence>
<dbReference type="AlphaFoldDB" id="A0A2T6C0X1"/>